<proteinExistence type="predicted"/>
<gene>
    <name evidence="2" type="ORF">MMAB1_1662</name>
</gene>
<dbReference type="InterPro" id="IPR028366">
    <property type="entry name" value="PhoU"/>
</dbReference>
<evidence type="ECO:0000313" key="2">
    <source>
        <dbReference type="EMBL" id="CVK32875.1"/>
    </source>
</evidence>
<dbReference type="EMBL" id="LT158599">
    <property type="protein sequence ID" value="CVK32875.1"/>
    <property type="molecule type" value="Genomic_DNA"/>
</dbReference>
<organism evidence="2 3">
    <name type="scientific">Methanoculleus bourgensis</name>
    <dbReference type="NCBI Taxonomy" id="83986"/>
    <lineage>
        <taxon>Archaea</taxon>
        <taxon>Methanobacteriati</taxon>
        <taxon>Methanobacteriota</taxon>
        <taxon>Stenosarchaea group</taxon>
        <taxon>Methanomicrobia</taxon>
        <taxon>Methanomicrobiales</taxon>
        <taxon>Methanomicrobiaceae</taxon>
        <taxon>Methanoculleus</taxon>
    </lineage>
</organism>
<dbReference type="GeneID" id="27137477"/>
<dbReference type="Pfam" id="PF01895">
    <property type="entry name" value="PhoU"/>
    <property type="match status" value="2"/>
</dbReference>
<dbReference type="GO" id="GO:0030643">
    <property type="term" value="P:intracellular phosphate ion homeostasis"/>
    <property type="evidence" value="ECO:0007669"/>
    <property type="project" value="InterPro"/>
</dbReference>
<reference evidence="2 3" key="1">
    <citation type="submission" date="2016-01" db="EMBL/GenBank/DDBJ databases">
        <authorList>
            <person name="Manzoor S."/>
        </authorList>
    </citation>
    <scope>NUCLEOTIDE SEQUENCE [LARGE SCALE GENOMIC DNA]</scope>
    <source>
        <strain evidence="2">Methanoculleus sp MAB1</strain>
    </source>
</reference>
<evidence type="ECO:0000313" key="3">
    <source>
        <dbReference type="Proteomes" id="UP000069850"/>
    </source>
</evidence>
<dbReference type="SMART" id="SM00966">
    <property type="entry name" value="SpoVT_AbrB"/>
    <property type="match status" value="1"/>
</dbReference>
<dbReference type="InterPro" id="IPR007159">
    <property type="entry name" value="SpoVT-AbrB_dom"/>
</dbReference>
<feature type="domain" description="SpoVT-AbrB" evidence="1">
    <location>
        <begin position="8"/>
        <end position="54"/>
    </location>
</feature>
<dbReference type="AlphaFoldDB" id="A0A0X3BMV5"/>
<dbReference type="PANTHER" id="PTHR42930">
    <property type="entry name" value="PHOSPHATE-SPECIFIC TRANSPORT SYSTEM ACCESSORY PROTEIN PHOU"/>
    <property type="match status" value="1"/>
</dbReference>
<dbReference type="InterPro" id="IPR026022">
    <property type="entry name" value="PhoU_dom"/>
</dbReference>
<dbReference type="OrthoDB" id="40991at2157"/>
<dbReference type="PANTHER" id="PTHR42930:SF2">
    <property type="entry name" value="PHOU DOMAIN-CONTAINING PROTEIN"/>
    <property type="match status" value="1"/>
</dbReference>
<dbReference type="RefSeq" id="WP_083531435.1">
    <property type="nucleotide sequence ID" value="NZ_LT158599.1"/>
</dbReference>
<dbReference type="KEGG" id="mema:MMAB1_1662"/>
<name>A0A0X3BMV5_9EURY</name>
<dbReference type="Pfam" id="PF04014">
    <property type="entry name" value="MazE_antitoxin"/>
    <property type="match status" value="1"/>
</dbReference>
<accession>A0A0X3BMV5</accession>
<dbReference type="SUPFAM" id="SSF109755">
    <property type="entry name" value="PhoU-like"/>
    <property type="match status" value="1"/>
</dbReference>
<protein>
    <submittedName>
        <fullName evidence="2">Phosphate uptake regulator, PhoU</fullName>
    </submittedName>
</protein>
<dbReference type="Proteomes" id="UP000069850">
    <property type="component" value="Chromosome 1"/>
</dbReference>
<dbReference type="InterPro" id="IPR038078">
    <property type="entry name" value="PhoU-like_sf"/>
</dbReference>
<dbReference type="Gene3D" id="1.20.58.220">
    <property type="entry name" value="Phosphate transport system protein phou homolog 2, domain 2"/>
    <property type="match status" value="1"/>
</dbReference>
<evidence type="ECO:0000259" key="1">
    <source>
        <dbReference type="SMART" id="SM00966"/>
    </source>
</evidence>
<dbReference type="GO" id="GO:0003677">
    <property type="term" value="F:DNA binding"/>
    <property type="evidence" value="ECO:0007669"/>
    <property type="project" value="InterPro"/>
</dbReference>
<dbReference type="GO" id="GO:0045936">
    <property type="term" value="P:negative regulation of phosphate metabolic process"/>
    <property type="evidence" value="ECO:0007669"/>
    <property type="project" value="InterPro"/>
</dbReference>
<sequence length="372" mass="41587">MEIRKVQITGGSSYIVSLPKQWVKSMNIQKNDPIGLVVQPDGSLLVTPKITGESVHRVRVFEVGATTDRTFLLRLLVGAYIAGFTTIRLEAKGRLPPFIRQLVREFTQMAIGQEVISETNSSITLKDLLNPAEMPFENTIKRMHVLVRGMQQDAMAALRGHDEALAEDVIARDTEVDRLHWLIARQDNLILIDATLSRRMEIPVRQAAYYFQVSRIVERIGDHATRVAYNALALINREVDPETLDLMDEASTLALDIFSRSMEAFHVGDIGRANATLQMVRDLEEKTREINARVLQVEAVAAIPAGQIADSIRRIGEYSGDICESVINYIIGQELDGQEGPRTSGHTVIPDQHELSLPVVTWRASYRSSFSS</sequence>